<dbReference type="RefSeq" id="WP_078498912.1">
    <property type="nucleotide sequence ID" value="NZ_MSZX01000004.1"/>
</dbReference>
<gene>
    <name evidence="10" type="primary">rpoZ</name>
    <name evidence="11" type="ORF">BVG16_11975</name>
</gene>
<name>A0A1T2XFW9_9BACL</name>
<keyword evidence="6 10" id="KW-0548">Nucleotidyltransferase</keyword>
<dbReference type="NCBIfam" id="TIGR00690">
    <property type="entry name" value="rpoZ"/>
    <property type="match status" value="1"/>
</dbReference>
<protein>
    <recommendedName>
        <fullName evidence="3 10">DNA-directed RNA polymerase subunit omega</fullName>
        <shortName evidence="10">RNAP omega subunit</shortName>
        <ecNumber evidence="2 10">2.7.7.6</ecNumber>
    </recommendedName>
    <alternativeName>
        <fullName evidence="10">RNA polymerase omega subunit</fullName>
    </alternativeName>
    <alternativeName>
        <fullName evidence="8 10">Transcriptase subunit omega</fullName>
    </alternativeName>
</protein>
<keyword evidence="5 10" id="KW-0808">Transferase</keyword>
<dbReference type="PANTHER" id="PTHR34476:SF1">
    <property type="entry name" value="DNA-DIRECTED RNA POLYMERASE SUBUNIT OMEGA"/>
    <property type="match status" value="1"/>
</dbReference>
<keyword evidence="7 10" id="KW-0804">Transcription</keyword>
<evidence type="ECO:0000313" key="12">
    <source>
        <dbReference type="Proteomes" id="UP000190188"/>
    </source>
</evidence>
<evidence type="ECO:0000256" key="7">
    <source>
        <dbReference type="ARBA" id="ARBA00023163"/>
    </source>
</evidence>
<keyword evidence="4 10" id="KW-0240">DNA-directed RNA polymerase</keyword>
<dbReference type="InterPro" id="IPR003716">
    <property type="entry name" value="DNA-dir_RNA_pol_omega"/>
</dbReference>
<comment type="subunit">
    <text evidence="10">The RNAP catalytic core consists of 2 alpha, 1 beta, 1 beta' and 1 omega subunit. When a sigma factor is associated with the core the holoenzyme is formed, which can initiate transcription.</text>
</comment>
<dbReference type="EMBL" id="MSZX01000004">
    <property type="protein sequence ID" value="OPA78576.1"/>
    <property type="molecule type" value="Genomic_DNA"/>
</dbReference>
<evidence type="ECO:0000256" key="6">
    <source>
        <dbReference type="ARBA" id="ARBA00022695"/>
    </source>
</evidence>
<dbReference type="InterPro" id="IPR006110">
    <property type="entry name" value="Pol_omega/Rpo6/RPB6"/>
</dbReference>
<dbReference type="AlphaFoldDB" id="A0A1T2XFW9"/>
<dbReference type="GO" id="GO:0006351">
    <property type="term" value="P:DNA-templated transcription"/>
    <property type="evidence" value="ECO:0007669"/>
    <property type="project" value="UniProtKB-UniRule"/>
</dbReference>
<dbReference type="HAMAP" id="MF_00366">
    <property type="entry name" value="RNApol_bact_RpoZ"/>
    <property type="match status" value="1"/>
</dbReference>
<dbReference type="STRING" id="1324314.BVG16_11975"/>
<dbReference type="Proteomes" id="UP000190188">
    <property type="component" value="Unassembled WGS sequence"/>
</dbReference>
<dbReference type="EC" id="2.7.7.6" evidence="2 10"/>
<reference evidence="11 12" key="1">
    <citation type="submission" date="2017-01" db="EMBL/GenBank/DDBJ databases">
        <title>Genome analysis of Paenibacillus selenitrireducens ES3-24.</title>
        <authorList>
            <person name="Xu D."/>
            <person name="Yao R."/>
            <person name="Zheng S."/>
        </authorList>
    </citation>
    <scope>NUCLEOTIDE SEQUENCE [LARGE SCALE GENOMIC DNA]</scope>
    <source>
        <strain evidence="11 12">ES3-24</strain>
    </source>
</reference>
<dbReference type="InterPro" id="IPR036161">
    <property type="entry name" value="RPB6/omega-like_sf"/>
</dbReference>
<dbReference type="GO" id="GO:0000428">
    <property type="term" value="C:DNA-directed RNA polymerase complex"/>
    <property type="evidence" value="ECO:0007669"/>
    <property type="project" value="UniProtKB-KW"/>
</dbReference>
<dbReference type="SUPFAM" id="SSF63562">
    <property type="entry name" value="RPB6/omega subunit-like"/>
    <property type="match status" value="1"/>
</dbReference>
<evidence type="ECO:0000256" key="8">
    <source>
        <dbReference type="ARBA" id="ARBA00029924"/>
    </source>
</evidence>
<accession>A0A1T2XFW9</accession>
<organism evidence="11 12">
    <name type="scientific">Paenibacillus selenitireducens</name>
    <dbReference type="NCBI Taxonomy" id="1324314"/>
    <lineage>
        <taxon>Bacteria</taxon>
        <taxon>Bacillati</taxon>
        <taxon>Bacillota</taxon>
        <taxon>Bacilli</taxon>
        <taxon>Bacillales</taxon>
        <taxon>Paenibacillaceae</taxon>
        <taxon>Paenibacillus</taxon>
    </lineage>
</organism>
<dbReference type="SMART" id="SM01409">
    <property type="entry name" value="RNA_pol_Rpb6"/>
    <property type="match status" value="1"/>
</dbReference>
<evidence type="ECO:0000256" key="10">
    <source>
        <dbReference type="HAMAP-Rule" id="MF_00366"/>
    </source>
</evidence>
<comment type="function">
    <text evidence="10">Promotes RNA polymerase assembly. Latches the N- and C-terminal regions of the beta' subunit thereby facilitating its interaction with the beta and alpha subunits.</text>
</comment>
<dbReference type="GO" id="GO:0003899">
    <property type="term" value="F:DNA-directed RNA polymerase activity"/>
    <property type="evidence" value="ECO:0007669"/>
    <property type="project" value="UniProtKB-UniRule"/>
</dbReference>
<evidence type="ECO:0000256" key="2">
    <source>
        <dbReference type="ARBA" id="ARBA00012418"/>
    </source>
</evidence>
<proteinExistence type="inferred from homology"/>
<evidence type="ECO:0000256" key="3">
    <source>
        <dbReference type="ARBA" id="ARBA00013725"/>
    </source>
</evidence>
<comment type="caution">
    <text evidence="11">The sequence shown here is derived from an EMBL/GenBank/DDBJ whole genome shotgun (WGS) entry which is preliminary data.</text>
</comment>
<comment type="catalytic activity">
    <reaction evidence="9 10">
        <text>RNA(n) + a ribonucleoside 5'-triphosphate = RNA(n+1) + diphosphate</text>
        <dbReference type="Rhea" id="RHEA:21248"/>
        <dbReference type="Rhea" id="RHEA-COMP:14527"/>
        <dbReference type="Rhea" id="RHEA-COMP:17342"/>
        <dbReference type="ChEBI" id="CHEBI:33019"/>
        <dbReference type="ChEBI" id="CHEBI:61557"/>
        <dbReference type="ChEBI" id="CHEBI:140395"/>
        <dbReference type="EC" id="2.7.7.6"/>
    </reaction>
</comment>
<comment type="similarity">
    <text evidence="1 10">Belongs to the RNA polymerase subunit omega family.</text>
</comment>
<dbReference type="Gene3D" id="3.90.940.10">
    <property type="match status" value="1"/>
</dbReference>
<dbReference type="GO" id="GO:0003677">
    <property type="term" value="F:DNA binding"/>
    <property type="evidence" value="ECO:0007669"/>
    <property type="project" value="UniProtKB-UniRule"/>
</dbReference>
<evidence type="ECO:0000256" key="5">
    <source>
        <dbReference type="ARBA" id="ARBA00022679"/>
    </source>
</evidence>
<dbReference type="PANTHER" id="PTHR34476">
    <property type="entry name" value="DNA-DIRECTED RNA POLYMERASE SUBUNIT OMEGA"/>
    <property type="match status" value="1"/>
</dbReference>
<keyword evidence="12" id="KW-1185">Reference proteome</keyword>
<evidence type="ECO:0000256" key="4">
    <source>
        <dbReference type="ARBA" id="ARBA00022478"/>
    </source>
</evidence>
<sequence length="70" mass="8192">MLYPSIDEMMYKVDSKYSLVVAASRRARQLRDGEKSELRNPKSHKFVGLALEEIYGDFVQIDRTREPQDN</sequence>
<dbReference type="OrthoDB" id="9815459at2"/>
<evidence type="ECO:0000256" key="9">
    <source>
        <dbReference type="ARBA" id="ARBA00048552"/>
    </source>
</evidence>
<dbReference type="Pfam" id="PF01192">
    <property type="entry name" value="RNA_pol_Rpb6"/>
    <property type="match status" value="1"/>
</dbReference>
<evidence type="ECO:0000256" key="1">
    <source>
        <dbReference type="ARBA" id="ARBA00006711"/>
    </source>
</evidence>
<evidence type="ECO:0000313" key="11">
    <source>
        <dbReference type="EMBL" id="OPA78576.1"/>
    </source>
</evidence>